<dbReference type="Pfam" id="PF02706">
    <property type="entry name" value="Wzz"/>
    <property type="match status" value="1"/>
</dbReference>
<comment type="caution">
    <text evidence="9">The sequence shown here is derived from an EMBL/GenBank/DDBJ whole genome shotgun (WGS) entry which is preliminary data.</text>
</comment>
<evidence type="ECO:0000256" key="5">
    <source>
        <dbReference type="ARBA" id="ARBA00023136"/>
    </source>
</evidence>
<keyword evidence="6" id="KW-0175">Coiled coil</keyword>
<feature type="coiled-coil region" evidence="6">
    <location>
        <begin position="349"/>
        <end position="400"/>
    </location>
</feature>
<feature type="transmembrane region" description="Helical" evidence="7">
    <location>
        <begin position="430"/>
        <end position="451"/>
    </location>
</feature>
<evidence type="ECO:0000256" key="1">
    <source>
        <dbReference type="ARBA" id="ARBA00004651"/>
    </source>
</evidence>
<keyword evidence="3 7" id="KW-0812">Transmembrane</keyword>
<proteinExistence type="predicted"/>
<keyword evidence="5 7" id="KW-0472">Membrane</keyword>
<evidence type="ECO:0000256" key="2">
    <source>
        <dbReference type="ARBA" id="ARBA00022475"/>
    </source>
</evidence>
<evidence type="ECO:0000256" key="4">
    <source>
        <dbReference type="ARBA" id="ARBA00022989"/>
    </source>
</evidence>
<sequence>MSTLPSVRELLAAVFRNVRWIALALIVPPVVAVVLAFTFPKVYQADAKLLIKPGREFMPATNMGQNQFALPSSTMAEIVKSEVEILNSKDLAEATLKKLTVASLYPDLAAAPDDVALERAVTRFEKQLRVDPIDLSNVVNVGFQSEDPDITTKVLTALLADFQARHVSAYSGGQIEPIVAQIAAKQKDLATLDAKRIEYQNLTGAFSIPEQRASLIQQRAQVQTLLQDAQIKEGALEQQVAFLKKSKANTPKMSALETEVDPSSQSSSEALQQLMALRAKEQEMLQHYQPTAPAVVQLRAQIAQAEDFVKQAQSPSASKTRTGANPLLASIDQQLLTAQSELTPITSQIEGYKGQIANFDDQLKKLQDSELEVNNLTRQIESLTADLLNLRTNLEQARLAENMDQAKVSSVSIIDAPRLEPRPVFPKKSLFGLAGIAVGVLIAGLITLLSLSFGNTIITVEGAERIFGVPVVAALPDLKPLPAK</sequence>
<keyword evidence="10" id="KW-1185">Reference proteome</keyword>
<name>A0ABU0YNQ1_9PROT</name>
<dbReference type="EMBL" id="JAUYVI010000004">
    <property type="protein sequence ID" value="MDQ7248775.1"/>
    <property type="molecule type" value="Genomic_DNA"/>
</dbReference>
<dbReference type="InterPro" id="IPR003856">
    <property type="entry name" value="LPS_length_determ_N"/>
</dbReference>
<protein>
    <submittedName>
        <fullName evidence="9">Wzz/FepE/Etk N-terminal domain-containing protein</fullName>
    </submittedName>
</protein>
<evidence type="ECO:0000256" key="3">
    <source>
        <dbReference type="ARBA" id="ARBA00022692"/>
    </source>
</evidence>
<accession>A0ABU0YNQ1</accession>
<evidence type="ECO:0000313" key="10">
    <source>
        <dbReference type="Proteomes" id="UP001230156"/>
    </source>
</evidence>
<gene>
    <name evidence="9" type="ORF">Q8A70_13910</name>
</gene>
<keyword evidence="4 7" id="KW-1133">Transmembrane helix</keyword>
<dbReference type="Proteomes" id="UP001230156">
    <property type="component" value="Unassembled WGS sequence"/>
</dbReference>
<reference evidence="10" key="1">
    <citation type="submission" date="2023-08" db="EMBL/GenBank/DDBJ databases">
        <title>Rhodospirillaceae gen. nov., a novel taxon isolated from the Yangtze River Yuezi River estuary sludge.</title>
        <authorList>
            <person name="Ruan L."/>
        </authorList>
    </citation>
    <scope>NUCLEOTIDE SEQUENCE [LARGE SCALE GENOMIC DNA]</scope>
    <source>
        <strain evidence="10">R-7</strain>
    </source>
</reference>
<evidence type="ECO:0000259" key="8">
    <source>
        <dbReference type="Pfam" id="PF02706"/>
    </source>
</evidence>
<feature type="domain" description="Polysaccharide chain length determinant N-terminal" evidence="8">
    <location>
        <begin position="7"/>
        <end position="99"/>
    </location>
</feature>
<organism evidence="9 10">
    <name type="scientific">Dongia sedimenti</name>
    <dbReference type="NCBI Taxonomy" id="3064282"/>
    <lineage>
        <taxon>Bacteria</taxon>
        <taxon>Pseudomonadati</taxon>
        <taxon>Pseudomonadota</taxon>
        <taxon>Alphaproteobacteria</taxon>
        <taxon>Rhodospirillales</taxon>
        <taxon>Dongiaceae</taxon>
        <taxon>Dongia</taxon>
    </lineage>
</organism>
<feature type="transmembrane region" description="Helical" evidence="7">
    <location>
        <begin position="20"/>
        <end position="39"/>
    </location>
</feature>
<keyword evidence="2" id="KW-1003">Cell membrane</keyword>
<comment type="subcellular location">
    <subcellularLocation>
        <location evidence="1">Cell membrane</location>
        <topology evidence="1">Multi-pass membrane protein</topology>
    </subcellularLocation>
</comment>
<dbReference type="RefSeq" id="WP_379956257.1">
    <property type="nucleotide sequence ID" value="NZ_JAUYVI010000004.1"/>
</dbReference>
<evidence type="ECO:0000256" key="6">
    <source>
        <dbReference type="SAM" id="Coils"/>
    </source>
</evidence>
<dbReference type="PANTHER" id="PTHR32309:SF13">
    <property type="entry name" value="FERRIC ENTEROBACTIN TRANSPORT PROTEIN FEPE"/>
    <property type="match status" value="1"/>
</dbReference>
<dbReference type="PANTHER" id="PTHR32309">
    <property type="entry name" value="TYROSINE-PROTEIN KINASE"/>
    <property type="match status" value="1"/>
</dbReference>
<evidence type="ECO:0000313" key="9">
    <source>
        <dbReference type="EMBL" id="MDQ7248775.1"/>
    </source>
</evidence>
<dbReference type="InterPro" id="IPR050445">
    <property type="entry name" value="Bact_polysacc_biosynth/exp"/>
</dbReference>
<evidence type="ECO:0000256" key="7">
    <source>
        <dbReference type="SAM" id="Phobius"/>
    </source>
</evidence>